<gene>
    <name evidence="2" type="ORF">LPC04_15145</name>
</gene>
<feature type="domain" description="Saccharopine dehydrogenase NADP binding" evidence="1">
    <location>
        <begin position="12"/>
        <end position="115"/>
    </location>
</feature>
<evidence type="ECO:0000313" key="3">
    <source>
        <dbReference type="Proteomes" id="UP001139353"/>
    </source>
</evidence>
<dbReference type="AlphaFoldDB" id="A0A9X2C078"/>
<dbReference type="PANTHER" id="PTHR43796">
    <property type="entry name" value="CARBOXYNORSPERMIDINE SYNTHASE"/>
    <property type="match status" value="1"/>
</dbReference>
<name>A0A9X2C078_9BURK</name>
<accession>A0A9X2C078</accession>
<dbReference type="Pfam" id="PF03435">
    <property type="entry name" value="Sacchrp_dh_NADP"/>
    <property type="match status" value="1"/>
</dbReference>
<dbReference type="Proteomes" id="UP001139353">
    <property type="component" value="Unassembled WGS sequence"/>
</dbReference>
<comment type="caution">
    <text evidence="2">The sequence shown here is derived from an EMBL/GenBank/DDBJ whole genome shotgun (WGS) entry which is preliminary data.</text>
</comment>
<organism evidence="2 3">
    <name type="scientific">Scleromatobacter humisilvae</name>
    <dbReference type="NCBI Taxonomy" id="2897159"/>
    <lineage>
        <taxon>Bacteria</taxon>
        <taxon>Pseudomonadati</taxon>
        <taxon>Pseudomonadota</taxon>
        <taxon>Betaproteobacteria</taxon>
        <taxon>Burkholderiales</taxon>
        <taxon>Sphaerotilaceae</taxon>
        <taxon>Scleromatobacter</taxon>
    </lineage>
</organism>
<protein>
    <submittedName>
        <fullName evidence="2">Saccharopine dehydrogenase NADP-binding domain-containing protein</fullName>
    </submittedName>
</protein>
<dbReference type="InterPro" id="IPR036291">
    <property type="entry name" value="NAD(P)-bd_dom_sf"/>
</dbReference>
<evidence type="ECO:0000259" key="1">
    <source>
        <dbReference type="Pfam" id="PF03435"/>
    </source>
</evidence>
<dbReference type="SUPFAM" id="SSF51735">
    <property type="entry name" value="NAD(P)-binding Rossmann-fold domains"/>
    <property type="match status" value="1"/>
</dbReference>
<proteinExistence type="predicted"/>
<reference evidence="2" key="1">
    <citation type="submission" date="2021-11" db="EMBL/GenBank/DDBJ databases">
        <title>BS-T2-15 a new species belonging to the Comamonadaceae family isolated from the soil of a French oak forest.</title>
        <authorList>
            <person name="Mieszkin S."/>
            <person name="Alain K."/>
        </authorList>
    </citation>
    <scope>NUCLEOTIDE SEQUENCE</scope>
    <source>
        <strain evidence="2">BS-T2-15</strain>
    </source>
</reference>
<dbReference type="RefSeq" id="WP_275683082.1">
    <property type="nucleotide sequence ID" value="NZ_JAJLJH010000003.1"/>
</dbReference>
<keyword evidence="3" id="KW-1185">Reference proteome</keyword>
<sequence>MSSPSTSEPYRVLVIGGYGFFGRRLVERLSRQAGLHVIVAGRSAQQASALLTELRSQAQATLGAIELDAMSDELPGWLDGLRVRAVVNASGPFQGQDYRVALACTAAGVHCIDLADGRDFVAGVAAVDVAATAAGVCVLSGASSVPALSGAAVDDMTRGWQRVDEIDIGISPGNRTERGLSTIRAGLSYCGRPIRHDDGRTLTGWLRLRLHRYPAPVGWRPLSPCDVPDLDLLPARHPGRPRVRFGAGLELFALHFGMNAMALAGRLGLVRDWTVHAPWLKRWSDRFATLGSDAGAMHVSVRGLDDQGRRARRTWTLLATDGDGPFVPTLAAAALVRKLAAGQPPAIGARPCVGELTLDDFARETDGRHISWKVA</sequence>
<dbReference type="PANTHER" id="PTHR43796:SF2">
    <property type="entry name" value="CARBOXYNORSPERMIDINE SYNTHASE"/>
    <property type="match status" value="1"/>
</dbReference>
<dbReference type="InterPro" id="IPR005097">
    <property type="entry name" value="Sacchrp_dh_NADP-bd"/>
</dbReference>
<dbReference type="Gene3D" id="3.40.50.720">
    <property type="entry name" value="NAD(P)-binding Rossmann-like Domain"/>
    <property type="match status" value="1"/>
</dbReference>
<dbReference type="EMBL" id="JAJLJH010000003">
    <property type="protein sequence ID" value="MCK9687047.1"/>
    <property type="molecule type" value="Genomic_DNA"/>
</dbReference>
<evidence type="ECO:0000313" key="2">
    <source>
        <dbReference type="EMBL" id="MCK9687047.1"/>
    </source>
</evidence>